<dbReference type="InterPro" id="IPR039424">
    <property type="entry name" value="SBP_5"/>
</dbReference>
<gene>
    <name evidence="3" type="ORF">ACFOUW_20085</name>
</gene>
<organism evidence="3 4">
    <name type="scientific">Tenggerimyces flavus</name>
    <dbReference type="NCBI Taxonomy" id="1708749"/>
    <lineage>
        <taxon>Bacteria</taxon>
        <taxon>Bacillati</taxon>
        <taxon>Actinomycetota</taxon>
        <taxon>Actinomycetes</taxon>
        <taxon>Propionibacteriales</taxon>
        <taxon>Nocardioidaceae</taxon>
        <taxon>Tenggerimyces</taxon>
    </lineage>
</organism>
<feature type="signal peptide" evidence="1">
    <location>
        <begin position="1"/>
        <end position="25"/>
    </location>
</feature>
<dbReference type="SUPFAM" id="SSF53850">
    <property type="entry name" value="Periplasmic binding protein-like II"/>
    <property type="match status" value="1"/>
</dbReference>
<dbReference type="Gene3D" id="3.40.190.10">
    <property type="entry name" value="Periplasmic binding protein-like II"/>
    <property type="match status" value="1"/>
</dbReference>
<dbReference type="InterPro" id="IPR030678">
    <property type="entry name" value="Peptide/Ni-bd"/>
</dbReference>
<keyword evidence="1" id="KW-0732">Signal</keyword>
<keyword evidence="4" id="KW-1185">Reference proteome</keyword>
<evidence type="ECO:0000259" key="2">
    <source>
        <dbReference type="Pfam" id="PF00496"/>
    </source>
</evidence>
<dbReference type="Gene3D" id="3.10.105.10">
    <property type="entry name" value="Dipeptide-binding Protein, Domain 3"/>
    <property type="match status" value="1"/>
</dbReference>
<name>A0ABV7YEY8_9ACTN</name>
<dbReference type="PANTHER" id="PTHR30290:SF83">
    <property type="entry name" value="ABC TRANSPORTER SUBSTRATE-BINDING PROTEIN"/>
    <property type="match status" value="1"/>
</dbReference>
<dbReference type="Proteomes" id="UP001595699">
    <property type="component" value="Unassembled WGS sequence"/>
</dbReference>
<evidence type="ECO:0000256" key="1">
    <source>
        <dbReference type="SAM" id="SignalP"/>
    </source>
</evidence>
<dbReference type="PANTHER" id="PTHR30290">
    <property type="entry name" value="PERIPLASMIC BINDING COMPONENT OF ABC TRANSPORTER"/>
    <property type="match status" value="1"/>
</dbReference>
<dbReference type="EMBL" id="JBHRZH010000017">
    <property type="protein sequence ID" value="MFC3763152.1"/>
    <property type="molecule type" value="Genomic_DNA"/>
</dbReference>
<dbReference type="CDD" id="cd08506">
    <property type="entry name" value="PBP2_clavulanate_OppA2"/>
    <property type="match status" value="1"/>
</dbReference>
<accession>A0ABV7YEY8</accession>
<dbReference type="RefSeq" id="WP_205119768.1">
    <property type="nucleotide sequence ID" value="NZ_JAFBCM010000001.1"/>
</dbReference>
<dbReference type="PROSITE" id="PS51257">
    <property type="entry name" value="PROKAR_LIPOPROTEIN"/>
    <property type="match status" value="1"/>
</dbReference>
<protein>
    <submittedName>
        <fullName evidence="3">ABC transporter substrate-binding protein</fullName>
    </submittedName>
</protein>
<dbReference type="InterPro" id="IPR000914">
    <property type="entry name" value="SBP_5_dom"/>
</dbReference>
<evidence type="ECO:0000313" key="4">
    <source>
        <dbReference type="Proteomes" id="UP001595699"/>
    </source>
</evidence>
<evidence type="ECO:0000313" key="3">
    <source>
        <dbReference type="EMBL" id="MFC3763152.1"/>
    </source>
</evidence>
<sequence>MRETTRRRRFALPVVVALLALVAAACGGNGGNGSGGTTNDAAFDPNDCQGGTLQVLNQRDITHLDPARLYTSGGGNIPSLLFRTLTTRNREGGAEGTKVVPDLATDTGKPSADAKTWTFTLRDNLKFDDGTPITSKDVKYGIERSFAPELPGGAPYLRDWLENAAKYQGPYKQPEGIKAIETPDDKTIVFKLRKPEGDFPYLATATQFAPVPKAKDTGTKYENKPVSSGPYKVESYEKNKLLVLTRNEHWSRDVDPERLACPDKIEITSGLDAAVINQRLSTSGGDDANAVTTDTELGPSELARVDSDPNLAKRVAKGHFPYVYYIAFNPKVKPFDNPKVREAISYAVNRQSVINAVGGTALADPATTYLPTQKSMGHKDYDHFPAGETGNPTKAKEVLAEAGFPNGLTIPLTHTTDKGAGNGPEVAAAIQDALKQAGITVQLNGLEDEAFNGTVEVPAKSPGAALFGWGADWPSGFPFLQPIFDGRQILAQGNYNIAQYNDPEVNQEFDDIAKLTDLSAAASRYGDLDEKIGELALTVPLYHGKDLALFGTNVKNTFVSDWTGKYDLAGLSVK</sequence>
<dbReference type="PIRSF" id="PIRSF002741">
    <property type="entry name" value="MppA"/>
    <property type="match status" value="1"/>
</dbReference>
<proteinExistence type="predicted"/>
<dbReference type="Pfam" id="PF00496">
    <property type="entry name" value="SBP_bac_5"/>
    <property type="match status" value="1"/>
</dbReference>
<reference evidence="4" key="1">
    <citation type="journal article" date="2019" name="Int. J. Syst. Evol. Microbiol.">
        <title>The Global Catalogue of Microorganisms (GCM) 10K type strain sequencing project: providing services to taxonomists for standard genome sequencing and annotation.</title>
        <authorList>
            <consortium name="The Broad Institute Genomics Platform"/>
            <consortium name="The Broad Institute Genome Sequencing Center for Infectious Disease"/>
            <person name="Wu L."/>
            <person name="Ma J."/>
        </authorList>
    </citation>
    <scope>NUCLEOTIDE SEQUENCE [LARGE SCALE GENOMIC DNA]</scope>
    <source>
        <strain evidence="4">CGMCC 4.7241</strain>
    </source>
</reference>
<feature type="chain" id="PRO_5045534354" evidence="1">
    <location>
        <begin position="26"/>
        <end position="574"/>
    </location>
</feature>
<feature type="domain" description="Solute-binding protein family 5" evidence="2">
    <location>
        <begin position="98"/>
        <end position="487"/>
    </location>
</feature>
<comment type="caution">
    <text evidence="3">The sequence shown here is derived from an EMBL/GenBank/DDBJ whole genome shotgun (WGS) entry which is preliminary data.</text>
</comment>